<dbReference type="CDD" id="cd18799">
    <property type="entry name" value="SF2_C_EcoAI-like"/>
    <property type="match status" value="1"/>
</dbReference>
<dbReference type="NCBIfam" id="NF046051">
    <property type="entry name" value="restrict_EcoAI"/>
    <property type="match status" value="1"/>
</dbReference>
<accession>D5ASI3</accession>
<evidence type="ECO:0000256" key="1">
    <source>
        <dbReference type="SAM" id="MobiDB-lite"/>
    </source>
</evidence>
<dbReference type="Gene3D" id="3.90.1570.30">
    <property type="match status" value="1"/>
</dbReference>
<dbReference type="Pfam" id="PF08463">
    <property type="entry name" value="EcoEI_R_C"/>
    <property type="match status" value="1"/>
</dbReference>
<dbReference type="SMART" id="SM00487">
    <property type="entry name" value="DEXDc"/>
    <property type="match status" value="1"/>
</dbReference>
<dbReference type="InterPro" id="IPR050742">
    <property type="entry name" value="Helicase_Restrict-Modif_Enz"/>
</dbReference>
<dbReference type="KEGG" id="rcp:RCAP_rcc01324"/>
<dbReference type="EC" id="3.1.21.3" evidence="3"/>
<feature type="region of interest" description="Disordered" evidence="1">
    <location>
        <begin position="581"/>
        <end position="613"/>
    </location>
</feature>
<evidence type="ECO:0000259" key="2">
    <source>
        <dbReference type="PROSITE" id="PS51192"/>
    </source>
</evidence>
<dbReference type="RefSeq" id="WP_013067053.1">
    <property type="nucleotide sequence ID" value="NC_014034.1"/>
</dbReference>
<dbReference type="AlphaFoldDB" id="D5ASI3"/>
<dbReference type="InterPro" id="IPR014001">
    <property type="entry name" value="Helicase_ATP-bd"/>
</dbReference>
<dbReference type="PANTHER" id="PTHR47396">
    <property type="entry name" value="TYPE I RESTRICTION ENZYME ECOKI R PROTEIN"/>
    <property type="match status" value="1"/>
</dbReference>
<protein>
    <submittedName>
        <fullName evidence="3">Type I restriction-modification system RcaSBIIIP, R subunit</fullName>
        <ecNumber evidence="3">3.1.21.3</ecNumber>
    </submittedName>
</protein>
<dbReference type="EMBL" id="CP001312">
    <property type="protein sequence ID" value="ADE85074.1"/>
    <property type="molecule type" value="Genomic_DNA"/>
</dbReference>
<organism evidence="3 4">
    <name type="scientific">Rhodobacter capsulatus (strain ATCC BAA-309 / NBRC 16581 / SB1003)</name>
    <dbReference type="NCBI Taxonomy" id="272942"/>
    <lineage>
        <taxon>Bacteria</taxon>
        <taxon>Pseudomonadati</taxon>
        <taxon>Pseudomonadota</taxon>
        <taxon>Alphaproteobacteria</taxon>
        <taxon>Rhodobacterales</taxon>
        <taxon>Rhodobacter group</taxon>
        <taxon>Rhodobacter</taxon>
    </lineage>
</organism>
<dbReference type="GO" id="GO:0005524">
    <property type="term" value="F:ATP binding"/>
    <property type="evidence" value="ECO:0007669"/>
    <property type="project" value="InterPro"/>
</dbReference>
<feature type="compositionally biased region" description="Pro residues" evidence="1">
    <location>
        <begin position="587"/>
        <end position="596"/>
    </location>
</feature>
<dbReference type="GO" id="GO:0006304">
    <property type="term" value="P:DNA modification"/>
    <property type="evidence" value="ECO:0007669"/>
    <property type="project" value="InterPro"/>
</dbReference>
<dbReference type="OrthoDB" id="9803459at2"/>
<proteinExistence type="predicted"/>
<evidence type="ECO:0000313" key="3">
    <source>
        <dbReference type="EMBL" id="ADE85074.1"/>
    </source>
</evidence>
<dbReference type="GO" id="GO:0003677">
    <property type="term" value="F:DNA binding"/>
    <property type="evidence" value="ECO:0007669"/>
    <property type="project" value="InterPro"/>
</dbReference>
<dbReference type="InterPro" id="IPR013670">
    <property type="entry name" value="EcoEI_R_C_dom"/>
</dbReference>
<dbReference type="Gene3D" id="3.40.50.300">
    <property type="entry name" value="P-loop containing nucleotide triphosphate hydrolases"/>
    <property type="match status" value="2"/>
</dbReference>
<dbReference type="PROSITE" id="PS51192">
    <property type="entry name" value="HELICASE_ATP_BIND_1"/>
    <property type="match status" value="1"/>
</dbReference>
<dbReference type="STRING" id="272942.RCAP_rcc01324"/>
<reference evidence="3 4" key="2">
    <citation type="journal article" date="2010" name="J. Bacteriol.">
        <title>Complete genome sequence of the photosynthetic purple nonsulfur bacterium Rhodobacter capsulatus SB 1003.</title>
        <authorList>
            <person name="Strnad H."/>
            <person name="Lapidus A."/>
            <person name="Paces J."/>
            <person name="Ulbrich P."/>
            <person name="Vlcek C."/>
            <person name="Paces V."/>
            <person name="Haselkorn R."/>
        </authorList>
    </citation>
    <scope>NUCLEOTIDE SEQUENCE [LARGE SCALE GENOMIC DNA]</scope>
    <source>
        <strain evidence="4">ATCC BAA-309 / NBRC 16581 / SB1003</strain>
    </source>
</reference>
<dbReference type="InterPro" id="IPR027417">
    <property type="entry name" value="P-loop_NTPase"/>
</dbReference>
<dbReference type="GO" id="GO:0005829">
    <property type="term" value="C:cytosol"/>
    <property type="evidence" value="ECO:0007669"/>
    <property type="project" value="TreeGrafter"/>
</dbReference>
<feature type="domain" description="Helicase ATP-binding" evidence="2">
    <location>
        <begin position="179"/>
        <end position="361"/>
    </location>
</feature>
<keyword evidence="3" id="KW-0378">Hydrolase</keyword>
<gene>
    <name evidence="3" type="primary">hsdR2</name>
    <name evidence="3" type="ordered locus">RCAP_rcc01324</name>
</gene>
<sequence>MDKNGLSERDICSIFITPALQKAGWDPVTQIREEVGFTRGRINVRGKLVSRGQGKRADYILSIRPNIRLAVIEAKDNAHATGAGMQQALDYAETLNLPFAFSSNGDGFLFHDRTGMSPTPEVLLSLDDFPSPTELWARYCAWKGLDAAASSVALQDYHDDGSGKEPRYYQINAVNAAMEAIGRGENRVLLVMATGTGKTYTAFQIIWRYRQAFPGKRILFLADRNVLIDQTMVNDFRPFSGKMAKLSTQSKTIERADGSSVELPLGLDRKRRIDPSYEIYLGLYQAITGPAEEDKIFREFSQDFFDLIIIDECHRGSAAEDSAWREILDHFSGAVQIGMTATPKETEYASNIAYFGAPAYSYTLRQGIRDGFLAPYKVIKVHIDRDIQGYRPEAGQTDRDGALVEDRIYNTKDFDRTLVLDDRTKLVARKVTEFLKESGDRMAKTIVFCVDQEHAARMRQALVNENADLVAQNPRYVMRITGSDTEGLEQLGNFIDPEVSHPVIVTTSRLLSTGVDAQTCRLIVLDREVGSMTEFKQIVGRGTRVHEDTGKLYFTLMDFRGATNHFADPDFDGEPVQIYTPTGTDPIVPPDDVPPPEGDEPPLSATPGPDETVLIDPVATLGQTGSGAPQRKIYVDGVAATIVAERVEYLDEHGRLITESLRDYTRKALKRRFASLDDFLKRWKTPEKKQAVLDELAAEGLPLDLVAAELGRDLDPFDLICHIAFDAKPLTRRERAEGVKKRDVWARYGATARAVLTALLDKYADDGLLDFDDPKILKINPFSQMGTEVELIRAFGKKQDYLKAMHDLQAALYDESA</sequence>
<keyword evidence="4" id="KW-1185">Reference proteome</keyword>
<name>D5ASI3_RHOCB</name>
<dbReference type="REBASE" id="25812">
    <property type="entry name" value="RcaSBORF1325P"/>
</dbReference>
<dbReference type="GO" id="GO:0009035">
    <property type="term" value="F:type I site-specific deoxyribonuclease activity"/>
    <property type="evidence" value="ECO:0007669"/>
    <property type="project" value="UniProtKB-EC"/>
</dbReference>
<dbReference type="GeneID" id="31490219"/>
<dbReference type="PANTHER" id="PTHR47396:SF1">
    <property type="entry name" value="ATP-DEPENDENT HELICASE IRC3-RELATED"/>
    <property type="match status" value="1"/>
</dbReference>
<dbReference type="eggNOG" id="COG4096">
    <property type="taxonomic scope" value="Bacteria"/>
</dbReference>
<dbReference type="InterPro" id="IPR006935">
    <property type="entry name" value="Helicase/UvrB_N"/>
</dbReference>
<dbReference type="Pfam" id="PF04851">
    <property type="entry name" value="ResIII"/>
    <property type="match status" value="1"/>
</dbReference>
<dbReference type="HOGENOM" id="CLU_018958_0_0_5"/>
<reference key="1">
    <citation type="submission" date="2008-12" db="EMBL/GenBank/DDBJ databases">
        <title>Complete genome sequence of Rhodobacter capsulatus SB1003.</title>
        <authorList>
            <person name="Strnad H."/>
            <person name="Lapidus A."/>
            <person name="Vlcek C."/>
            <person name="Ulbrich P."/>
            <person name="Paces J."/>
            <person name="Maltsev N."/>
            <person name="Kumar V."/>
            <person name="Kogan Y."/>
            <person name="Milgram A."/>
            <person name="Rebrekov D."/>
            <person name="Mazur M."/>
            <person name="Cox R."/>
            <person name="Kyrpides N."/>
            <person name="Kolar M."/>
            <person name="Sachova J."/>
            <person name="Ridl J."/>
            <person name="Ivanova N."/>
            <person name="Kapatral V."/>
            <person name="Los T."/>
            <person name="Lykidis A."/>
            <person name="Mikhailova N."/>
            <person name="Reznik G."/>
            <person name="Vasieva O."/>
            <person name="Fonstein M."/>
            <person name="Paces V."/>
            <person name="Haselkorn R."/>
        </authorList>
    </citation>
    <scope>NUCLEOTIDE SEQUENCE</scope>
    <source>
        <strain>SB1003</strain>
    </source>
</reference>
<dbReference type="CDD" id="cd18032">
    <property type="entry name" value="DEXHc_RE_I_III_res"/>
    <property type="match status" value="1"/>
</dbReference>
<dbReference type="SUPFAM" id="SSF52540">
    <property type="entry name" value="P-loop containing nucleoside triphosphate hydrolases"/>
    <property type="match status" value="2"/>
</dbReference>
<dbReference type="Proteomes" id="UP000002361">
    <property type="component" value="Chromosome"/>
</dbReference>
<evidence type="ECO:0000313" key="4">
    <source>
        <dbReference type="Proteomes" id="UP000002361"/>
    </source>
</evidence>